<dbReference type="EMBL" id="FNGY01000010">
    <property type="protein sequence ID" value="SDN92018.1"/>
    <property type="molecule type" value="Genomic_DNA"/>
</dbReference>
<evidence type="ECO:0000256" key="3">
    <source>
        <dbReference type="ARBA" id="ARBA00023082"/>
    </source>
</evidence>
<dbReference type="Proteomes" id="UP000183200">
    <property type="component" value="Unassembled WGS sequence"/>
</dbReference>
<dbReference type="OrthoDB" id="1100095at2"/>
<gene>
    <name evidence="7" type="ORF">SAMN05421820_110129</name>
</gene>
<evidence type="ECO:0000259" key="6">
    <source>
        <dbReference type="Pfam" id="PF08281"/>
    </source>
</evidence>
<keyword evidence="8" id="KW-1185">Reference proteome</keyword>
<keyword evidence="4" id="KW-0804">Transcription</keyword>
<dbReference type="InterPro" id="IPR013324">
    <property type="entry name" value="RNA_pol_sigma_r3/r4-like"/>
</dbReference>
<dbReference type="Gene3D" id="1.10.10.10">
    <property type="entry name" value="Winged helix-like DNA-binding domain superfamily/Winged helix DNA-binding domain"/>
    <property type="match status" value="1"/>
</dbReference>
<dbReference type="Pfam" id="PF04542">
    <property type="entry name" value="Sigma70_r2"/>
    <property type="match status" value="1"/>
</dbReference>
<proteinExistence type="inferred from homology"/>
<evidence type="ECO:0000313" key="8">
    <source>
        <dbReference type="Proteomes" id="UP000183200"/>
    </source>
</evidence>
<protein>
    <submittedName>
        <fullName evidence="7">RNA polymerase sigma-70 factor, ECF subfamily</fullName>
    </submittedName>
</protein>
<evidence type="ECO:0000259" key="5">
    <source>
        <dbReference type="Pfam" id="PF04542"/>
    </source>
</evidence>
<dbReference type="STRING" id="430522.BFS30_11210"/>
<dbReference type="GO" id="GO:0006352">
    <property type="term" value="P:DNA-templated transcription initiation"/>
    <property type="evidence" value="ECO:0007669"/>
    <property type="project" value="InterPro"/>
</dbReference>
<dbReference type="Gene3D" id="1.10.1740.10">
    <property type="match status" value="1"/>
</dbReference>
<evidence type="ECO:0000256" key="1">
    <source>
        <dbReference type="ARBA" id="ARBA00010641"/>
    </source>
</evidence>
<evidence type="ECO:0000256" key="4">
    <source>
        <dbReference type="ARBA" id="ARBA00023163"/>
    </source>
</evidence>
<evidence type="ECO:0000313" key="7">
    <source>
        <dbReference type="EMBL" id="SDN92018.1"/>
    </source>
</evidence>
<dbReference type="NCBIfam" id="TIGR02937">
    <property type="entry name" value="sigma70-ECF"/>
    <property type="match status" value="1"/>
</dbReference>
<dbReference type="Pfam" id="PF08281">
    <property type="entry name" value="Sigma70_r4_2"/>
    <property type="match status" value="1"/>
</dbReference>
<sequence length="204" mass="23676">MSSEPILSPLNEDLILISAISKKDKKVFEAFYKKYYKQLFSTAYQYVGQSEAAEEIVHDLFITIWNKADQLNIQHSMKSYLFRAIVNSSLNFIKKEKMNAMKQLAWQNSHEEPLTADGEAAEKEETLLKNLEEALVLLPEKCKQVMYLSRFGKLKQQEIADQMGISLKTVKNHLTYGFQRLRNHLEKHGPVVILLILFLKIIIR</sequence>
<dbReference type="PANTHER" id="PTHR43133">
    <property type="entry name" value="RNA POLYMERASE ECF-TYPE SIGMA FACTO"/>
    <property type="match status" value="1"/>
</dbReference>
<dbReference type="InterPro" id="IPR014284">
    <property type="entry name" value="RNA_pol_sigma-70_dom"/>
</dbReference>
<dbReference type="RefSeq" id="WP_074611654.1">
    <property type="nucleotide sequence ID" value="NZ_FNGY01000010.1"/>
</dbReference>
<dbReference type="SUPFAM" id="SSF88659">
    <property type="entry name" value="Sigma3 and sigma4 domains of RNA polymerase sigma factors"/>
    <property type="match status" value="1"/>
</dbReference>
<dbReference type="CDD" id="cd06171">
    <property type="entry name" value="Sigma70_r4"/>
    <property type="match status" value="1"/>
</dbReference>
<name>A0A1H0FBE8_9SPHI</name>
<dbReference type="GO" id="GO:0003677">
    <property type="term" value="F:DNA binding"/>
    <property type="evidence" value="ECO:0007669"/>
    <property type="project" value="InterPro"/>
</dbReference>
<dbReference type="NCBIfam" id="TIGR02985">
    <property type="entry name" value="Sig70_bacteroi1"/>
    <property type="match status" value="1"/>
</dbReference>
<dbReference type="AlphaFoldDB" id="A0A1H0FBE8"/>
<dbReference type="InterPro" id="IPR014327">
    <property type="entry name" value="RNA_pol_sigma70_bacteroid"/>
</dbReference>
<dbReference type="InterPro" id="IPR039425">
    <property type="entry name" value="RNA_pol_sigma-70-like"/>
</dbReference>
<dbReference type="GO" id="GO:0016987">
    <property type="term" value="F:sigma factor activity"/>
    <property type="evidence" value="ECO:0007669"/>
    <property type="project" value="UniProtKB-KW"/>
</dbReference>
<accession>A0A1H0FBE8</accession>
<dbReference type="SUPFAM" id="SSF88946">
    <property type="entry name" value="Sigma2 domain of RNA polymerase sigma factors"/>
    <property type="match status" value="1"/>
</dbReference>
<reference evidence="8" key="1">
    <citation type="submission" date="2016-10" db="EMBL/GenBank/DDBJ databases">
        <authorList>
            <person name="Varghese N."/>
            <person name="Submissions S."/>
        </authorList>
    </citation>
    <scope>NUCLEOTIDE SEQUENCE [LARGE SCALE GENOMIC DNA]</scope>
    <source>
        <strain evidence="8">DSM 19110</strain>
    </source>
</reference>
<organism evidence="7 8">
    <name type="scientific">Pedobacter steynii</name>
    <dbReference type="NCBI Taxonomy" id="430522"/>
    <lineage>
        <taxon>Bacteria</taxon>
        <taxon>Pseudomonadati</taxon>
        <taxon>Bacteroidota</taxon>
        <taxon>Sphingobacteriia</taxon>
        <taxon>Sphingobacteriales</taxon>
        <taxon>Sphingobacteriaceae</taxon>
        <taxon>Pedobacter</taxon>
    </lineage>
</organism>
<dbReference type="InterPro" id="IPR007627">
    <property type="entry name" value="RNA_pol_sigma70_r2"/>
</dbReference>
<dbReference type="InterPro" id="IPR013325">
    <property type="entry name" value="RNA_pol_sigma_r2"/>
</dbReference>
<dbReference type="PANTHER" id="PTHR43133:SF46">
    <property type="entry name" value="RNA POLYMERASE SIGMA-70 FACTOR ECF SUBFAMILY"/>
    <property type="match status" value="1"/>
</dbReference>
<dbReference type="InterPro" id="IPR013249">
    <property type="entry name" value="RNA_pol_sigma70_r4_t2"/>
</dbReference>
<dbReference type="InterPro" id="IPR036388">
    <property type="entry name" value="WH-like_DNA-bd_sf"/>
</dbReference>
<evidence type="ECO:0000256" key="2">
    <source>
        <dbReference type="ARBA" id="ARBA00023015"/>
    </source>
</evidence>
<comment type="similarity">
    <text evidence="1">Belongs to the sigma-70 factor family. ECF subfamily.</text>
</comment>
<keyword evidence="3" id="KW-0731">Sigma factor</keyword>
<feature type="domain" description="RNA polymerase sigma factor 70 region 4 type 2" evidence="6">
    <location>
        <begin position="130"/>
        <end position="178"/>
    </location>
</feature>
<keyword evidence="2" id="KW-0805">Transcription regulation</keyword>
<feature type="domain" description="RNA polymerase sigma-70 region 2" evidence="5">
    <location>
        <begin position="31"/>
        <end position="97"/>
    </location>
</feature>